<dbReference type="Proteomes" id="UP000245133">
    <property type="component" value="Unassembled WGS sequence"/>
</dbReference>
<accession>A0A2P2E3Z4</accession>
<organism evidence="6 7">
    <name type="scientific">Leptospira ryugenii</name>
    <dbReference type="NCBI Taxonomy" id="1917863"/>
    <lineage>
        <taxon>Bacteria</taxon>
        <taxon>Pseudomonadati</taxon>
        <taxon>Spirochaetota</taxon>
        <taxon>Spirochaetia</taxon>
        <taxon>Leptospirales</taxon>
        <taxon>Leptospiraceae</taxon>
        <taxon>Leptospira</taxon>
    </lineage>
</organism>
<dbReference type="Gene3D" id="1.10.10.60">
    <property type="entry name" value="Homeodomain-like"/>
    <property type="match status" value="2"/>
</dbReference>
<comment type="caution">
    <text evidence="6">The sequence shown here is derived from an EMBL/GenBank/DDBJ whole genome shotgun (WGS) entry which is preliminary data.</text>
</comment>
<keyword evidence="1" id="KW-0805">Transcription regulation</keyword>
<keyword evidence="4" id="KW-0472">Membrane</keyword>
<dbReference type="GO" id="GO:0003700">
    <property type="term" value="F:DNA-binding transcription factor activity"/>
    <property type="evidence" value="ECO:0007669"/>
    <property type="project" value="InterPro"/>
</dbReference>
<evidence type="ECO:0000259" key="5">
    <source>
        <dbReference type="PROSITE" id="PS01124"/>
    </source>
</evidence>
<dbReference type="SMART" id="SM00342">
    <property type="entry name" value="HTH_ARAC"/>
    <property type="match status" value="1"/>
</dbReference>
<protein>
    <submittedName>
        <fullName evidence="6">Response regulator</fullName>
    </submittedName>
</protein>
<dbReference type="InterPro" id="IPR009057">
    <property type="entry name" value="Homeodomain-like_sf"/>
</dbReference>
<evidence type="ECO:0000256" key="4">
    <source>
        <dbReference type="SAM" id="Phobius"/>
    </source>
</evidence>
<proteinExistence type="predicted"/>
<feature type="domain" description="HTH araC/xylS-type" evidence="5">
    <location>
        <begin position="84"/>
        <end position="185"/>
    </location>
</feature>
<dbReference type="PANTHER" id="PTHR43280:SF29">
    <property type="entry name" value="ARAC-FAMILY TRANSCRIPTIONAL REGULATOR"/>
    <property type="match status" value="1"/>
</dbReference>
<gene>
    <name evidence="6" type="ORF">LPTSP4_31380</name>
</gene>
<keyword evidence="3" id="KW-0804">Transcription</keyword>
<keyword evidence="4" id="KW-0812">Transmembrane</keyword>
<dbReference type="GO" id="GO:0043565">
    <property type="term" value="F:sequence-specific DNA binding"/>
    <property type="evidence" value="ECO:0007669"/>
    <property type="project" value="InterPro"/>
</dbReference>
<dbReference type="PROSITE" id="PS01124">
    <property type="entry name" value="HTH_ARAC_FAMILY_2"/>
    <property type="match status" value="1"/>
</dbReference>
<dbReference type="InterPro" id="IPR018060">
    <property type="entry name" value="HTH_AraC"/>
</dbReference>
<dbReference type="SUPFAM" id="SSF46689">
    <property type="entry name" value="Homeodomain-like"/>
    <property type="match status" value="1"/>
</dbReference>
<evidence type="ECO:0000256" key="2">
    <source>
        <dbReference type="ARBA" id="ARBA00023125"/>
    </source>
</evidence>
<feature type="transmembrane region" description="Helical" evidence="4">
    <location>
        <begin position="5"/>
        <end position="26"/>
    </location>
</feature>
<keyword evidence="4" id="KW-1133">Transmembrane helix</keyword>
<keyword evidence="7" id="KW-1185">Reference proteome</keyword>
<sequence length="199" mass="23016">MGVRILSMIINGNIVFAVLILVSILFRWTEGLYSAAFLATLMAVIAFLRSQAQPNLFSEILPGLRQSYQTSRILNLDLDELHTKIQRLMVEEKVYQEENLNLANFAERLRIKDYQLSEYINAYLGMNFNRFLNEYRIEEVCKKIEEQPKVNLLHLAYQVGFNSKANFNIAFKSVKKMTPSEYAKGIKKPLTSVKVAKRK</sequence>
<feature type="transmembrane region" description="Helical" evidence="4">
    <location>
        <begin position="32"/>
        <end position="48"/>
    </location>
</feature>
<evidence type="ECO:0000256" key="3">
    <source>
        <dbReference type="ARBA" id="ARBA00023163"/>
    </source>
</evidence>
<dbReference type="PANTHER" id="PTHR43280">
    <property type="entry name" value="ARAC-FAMILY TRANSCRIPTIONAL REGULATOR"/>
    <property type="match status" value="1"/>
</dbReference>
<reference evidence="6 7" key="1">
    <citation type="submission" date="2018-02" db="EMBL/GenBank/DDBJ databases">
        <title>Novel Leptospira species isolated from soil and water in Japan.</title>
        <authorList>
            <person name="Nakao R."/>
            <person name="Masuzawa T."/>
        </authorList>
    </citation>
    <scope>NUCLEOTIDE SEQUENCE [LARGE SCALE GENOMIC DNA]</scope>
    <source>
        <strain evidence="6 7">YH101</strain>
    </source>
</reference>
<evidence type="ECO:0000313" key="7">
    <source>
        <dbReference type="Proteomes" id="UP000245133"/>
    </source>
</evidence>
<dbReference type="AlphaFoldDB" id="A0A2P2E3Z4"/>
<dbReference type="EMBL" id="BFBB01000008">
    <property type="protein sequence ID" value="GBF51600.1"/>
    <property type="molecule type" value="Genomic_DNA"/>
</dbReference>
<keyword evidence="2" id="KW-0238">DNA-binding</keyword>
<dbReference type="Pfam" id="PF12833">
    <property type="entry name" value="HTH_18"/>
    <property type="match status" value="1"/>
</dbReference>
<name>A0A2P2E3Z4_9LEPT</name>
<evidence type="ECO:0000313" key="6">
    <source>
        <dbReference type="EMBL" id="GBF51600.1"/>
    </source>
</evidence>
<evidence type="ECO:0000256" key="1">
    <source>
        <dbReference type="ARBA" id="ARBA00023015"/>
    </source>
</evidence>